<comment type="caution">
    <text evidence="3">The sequence shown here is derived from an EMBL/GenBank/DDBJ whole genome shotgun (WGS) entry which is preliminary data.</text>
</comment>
<feature type="domain" description="CtsR C-terminal dimerization" evidence="2">
    <location>
        <begin position="80"/>
        <end position="146"/>
    </location>
</feature>
<keyword evidence="4" id="KW-1185">Reference proteome</keyword>
<dbReference type="InterPro" id="IPR040465">
    <property type="entry name" value="CtsR_N"/>
</dbReference>
<evidence type="ECO:0000313" key="3">
    <source>
        <dbReference type="EMBL" id="KXK64864.1"/>
    </source>
</evidence>
<proteinExistence type="predicted"/>
<dbReference type="InterPro" id="IPR041908">
    <property type="entry name" value="CtsR_C_sf"/>
</dbReference>
<gene>
    <name evidence="3" type="ORF">HMPREF3293_02109</name>
</gene>
<accession>A0A136Q2R0</accession>
<dbReference type="Pfam" id="PF17727">
    <property type="entry name" value="CtsR_C"/>
    <property type="match status" value="1"/>
</dbReference>
<dbReference type="RefSeq" id="WP_066518392.1">
    <property type="nucleotide sequence ID" value="NZ_CABMOF010000001.1"/>
</dbReference>
<name>A0A136Q2R0_9FIRM</name>
<feature type="domain" description="CtsR N-terminal HTH" evidence="1">
    <location>
        <begin position="4"/>
        <end position="73"/>
    </location>
</feature>
<protein>
    <submittedName>
        <fullName evidence="3">Putative transcriptional regulator CtsR</fullName>
    </submittedName>
</protein>
<dbReference type="Pfam" id="PF05848">
    <property type="entry name" value="CtsR"/>
    <property type="match status" value="1"/>
</dbReference>
<evidence type="ECO:0000259" key="2">
    <source>
        <dbReference type="Pfam" id="PF17727"/>
    </source>
</evidence>
<dbReference type="STRING" id="626937.HMPREF3293_02109"/>
<dbReference type="AlphaFoldDB" id="A0A136Q2R0"/>
<dbReference type="InterPro" id="IPR041473">
    <property type="entry name" value="CtsR_C"/>
</dbReference>
<sequence length="155" mass="17432">MSVLSDHIEDFIKELMTEADGMAELQRNELAQKFNCAPSQINYVLTTRFSPNRGYITQSRRGGGGYIRVIRLNIDKCDYVSQVIEQNLRHGINMRQATELIEGLVQTGLIGNGMKNVLLAAISDRALIAAPEQRNELRSSILREILASVLLREDE</sequence>
<dbReference type="KEGG" id="cmiu:B1H56_04725"/>
<dbReference type="EMBL" id="LSZW01000063">
    <property type="protein sequence ID" value="KXK64864.1"/>
    <property type="molecule type" value="Genomic_DNA"/>
</dbReference>
<dbReference type="PATRIC" id="fig|626937.4.peg.2081"/>
<organism evidence="3 4">
    <name type="scientific">Christensenella minuta</name>
    <dbReference type="NCBI Taxonomy" id="626937"/>
    <lineage>
        <taxon>Bacteria</taxon>
        <taxon>Bacillati</taxon>
        <taxon>Bacillota</taxon>
        <taxon>Clostridia</taxon>
        <taxon>Christensenellales</taxon>
        <taxon>Christensenellaceae</taxon>
        <taxon>Christensenella</taxon>
    </lineage>
</organism>
<evidence type="ECO:0000259" key="1">
    <source>
        <dbReference type="Pfam" id="PF05848"/>
    </source>
</evidence>
<reference evidence="3 4" key="1">
    <citation type="submission" date="2016-02" db="EMBL/GenBank/DDBJ databases">
        <authorList>
            <person name="Wen L."/>
            <person name="He K."/>
            <person name="Yang H."/>
        </authorList>
    </citation>
    <scope>NUCLEOTIDE SEQUENCE [LARGE SCALE GENOMIC DNA]</scope>
    <source>
        <strain evidence="3 4">DSM 22607</strain>
    </source>
</reference>
<dbReference type="InterPro" id="IPR041902">
    <property type="entry name" value="CtsR_N_sf"/>
</dbReference>
<evidence type="ECO:0000313" key="4">
    <source>
        <dbReference type="Proteomes" id="UP000070366"/>
    </source>
</evidence>
<dbReference type="Proteomes" id="UP000070366">
    <property type="component" value="Unassembled WGS sequence"/>
</dbReference>
<dbReference type="Gene3D" id="1.10.1200.150">
    <property type="entry name" value="Transcriptional regulator CtsR, C-terminal domain"/>
    <property type="match status" value="1"/>
</dbReference>
<dbReference type="Gene3D" id="3.30.56.130">
    <property type="entry name" value="Transcriptional regulator CtsR, winged HTH domain"/>
    <property type="match status" value="1"/>
</dbReference>
<dbReference type="OrthoDB" id="1680813at2"/>